<feature type="transmembrane region" description="Helical" evidence="5">
    <location>
        <begin position="118"/>
        <end position="140"/>
    </location>
</feature>
<organism evidence="7 8">
    <name type="scientific">Flagellimonas zhangzhouensis</name>
    <dbReference type="NCBI Taxonomy" id="1073328"/>
    <lineage>
        <taxon>Bacteria</taxon>
        <taxon>Pseudomonadati</taxon>
        <taxon>Bacteroidota</taxon>
        <taxon>Flavobacteriia</taxon>
        <taxon>Flavobacteriales</taxon>
        <taxon>Flavobacteriaceae</taxon>
        <taxon>Flagellimonas</taxon>
    </lineage>
</organism>
<feature type="transmembrane region" description="Helical" evidence="5">
    <location>
        <begin position="190"/>
        <end position="217"/>
    </location>
</feature>
<feature type="domain" description="O-antigen ligase-related" evidence="6">
    <location>
        <begin position="192"/>
        <end position="329"/>
    </location>
</feature>
<dbReference type="OrthoDB" id="1440140at2"/>
<dbReference type="RefSeq" id="WP_090298643.1">
    <property type="nucleotide sequence ID" value="NZ_FNKI01000005.1"/>
</dbReference>
<evidence type="ECO:0000259" key="6">
    <source>
        <dbReference type="Pfam" id="PF04932"/>
    </source>
</evidence>
<dbReference type="PANTHER" id="PTHR37422:SF13">
    <property type="entry name" value="LIPOPOLYSACCHARIDE BIOSYNTHESIS PROTEIN PA4999-RELATED"/>
    <property type="match status" value="1"/>
</dbReference>
<keyword evidence="2 5" id="KW-0812">Transmembrane</keyword>
<dbReference type="InterPro" id="IPR051533">
    <property type="entry name" value="WaaL-like"/>
</dbReference>
<comment type="subcellular location">
    <subcellularLocation>
        <location evidence="1">Membrane</location>
        <topology evidence="1">Multi-pass membrane protein</topology>
    </subcellularLocation>
</comment>
<feature type="transmembrane region" description="Helical" evidence="5">
    <location>
        <begin position="229"/>
        <end position="247"/>
    </location>
</feature>
<dbReference type="STRING" id="1073328.SAMN05216294_3088"/>
<dbReference type="AlphaFoldDB" id="A0A1H2YQV8"/>
<feature type="transmembrane region" description="Helical" evidence="5">
    <location>
        <begin position="35"/>
        <end position="52"/>
    </location>
</feature>
<accession>A0A1H2YQV8</accession>
<dbReference type="GO" id="GO:0016874">
    <property type="term" value="F:ligase activity"/>
    <property type="evidence" value="ECO:0007669"/>
    <property type="project" value="UniProtKB-KW"/>
</dbReference>
<sequence>MKWIKVCFFYIPLVINLLNIQAFVAKFVSVSLSQMIAYLNVGLIGFGAFLLLKQNKHFPKLVQLWFLFFLCYFVFGFLAVGIHGGTPSILKSIIPVIYLFGYSILLSIPRERSTIAKIFAGAFFVSCIFLILFNYFNFSLDHEGVYEYTLSRAGGVYGDANNSAVSAILSFIFIKNVFNPKTKFQTFIKVLGLLISTYAILLTFSKTGIVVFLMVLAITYQKMFTAKRIVASILFIPVTFILLFNWGKTTDKLNEVQKERIENIGNILTLQTDKISYSERDVLFKNMLNKIYENPIIGNGVNYSVSIRGHNTIFGVWADAGIFTFILFLALLSLHFKQALFTDGNNRIFILPILITLTIFMVSLQSIINQGYLITVFVLIGYVLDSKIESEL</sequence>
<feature type="transmembrane region" description="Helical" evidence="5">
    <location>
        <begin position="88"/>
        <end position="106"/>
    </location>
</feature>
<gene>
    <name evidence="7" type="ORF">SAMN04487892_3175</name>
</gene>
<feature type="transmembrane region" description="Helical" evidence="5">
    <location>
        <begin position="348"/>
        <end position="364"/>
    </location>
</feature>
<keyword evidence="7" id="KW-0436">Ligase</keyword>
<evidence type="ECO:0000256" key="3">
    <source>
        <dbReference type="ARBA" id="ARBA00022989"/>
    </source>
</evidence>
<dbReference type="InterPro" id="IPR007016">
    <property type="entry name" value="O-antigen_ligase-rel_domated"/>
</dbReference>
<keyword evidence="3 5" id="KW-1133">Transmembrane helix</keyword>
<evidence type="ECO:0000256" key="2">
    <source>
        <dbReference type="ARBA" id="ARBA00022692"/>
    </source>
</evidence>
<evidence type="ECO:0000256" key="5">
    <source>
        <dbReference type="SAM" id="Phobius"/>
    </source>
</evidence>
<proteinExistence type="predicted"/>
<feature type="transmembrane region" description="Helical" evidence="5">
    <location>
        <begin position="64"/>
        <end position="82"/>
    </location>
</feature>
<evidence type="ECO:0000313" key="7">
    <source>
        <dbReference type="EMBL" id="SDX07602.1"/>
    </source>
</evidence>
<dbReference type="Pfam" id="PF04932">
    <property type="entry name" value="Wzy_C"/>
    <property type="match status" value="1"/>
</dbReference>
<evidence type="ECO:0000256" key="1">
    <source>
        <dbReference type="ARBA" id="ARBA00004141"/>
    </source>
</evidence>
<feature type="transmembrane region" description="Helical" evidence="5">
    <location>
        <begin position="7"/>
        <end position="29"/>
    </location>
</feature>
<dbReference type="GO" id="GO:0016020">
    <property type="term" value="C:membrane"/>
    <property type="evidence" value="ECO:0007669"/>
    <property type="project" value="UniProtKB-SubCell"/>
</dbReference>
<dbReference type="Proteomes" id="UP000199592">
    <property type="component" value="Unassembled WGS sequence"/>
</dbReference>
<reference evidence="8" key="1">
    <citation type="submission" date="2016-10" db="EMBL/GenBank/DDBJ databases">
        <authorList>
            <person name="Varghese N."/>
            <person name="Submissions S."/>
        </authorList>
    </citation>
    <scope>NUCLEOTIDE SEQUENCE [LARGE SCALE GENOMIC DNA]</scope>
    <source>
        <strain evidence="8">DSM 25030</strain>
    </source>
</reference>
<evidence type="ECO:0000313" key="8">
    <source>
        <dbReference type="Proteomes" id="UP000199592"/>
    </source>
</evidence>
<keyword evidence="4 5" id="KW-0472">Membrane</keyword>
<dbReference type="PANTHER" id="PTHR37422">
    <property type="entry name" value="TEICHURONIC ACID BIOSYNTHESIS PROTEIN TUAE"/>
    <property type="match status" value="1"/>
</dbReference>
<name>A0A1H2YQV8_9FLAO</name>
<protein>
    <submittedName>
        <fullName evidence="7">O-antigen ligase like membrane protein</fullName>
    </submittedName>
</protein>
<evidence type="ECO:0000256" key="4">
    <source>
        <dbReference type="ARBA" id="ARBA00023136"/>
    </source>
</evidence>
<feature type="transmembrane region" description="Helical" evidence="5">
    <location>
        <begin position="316"/>
        <end position="336"/>
    </location>
</feature>
<keyword evidence="8" id="KW-1185">Reference proteome</keyword>
<dbReference type="EMBL" id="FNMY01000006">
    <property type="protein sequence ID" value="SDX07602.1"/>
    <property type="molecule type" value="Genomic_DNA"/>
</dbReference>